<dbReference type="EMBL" id="JACHCA010000014">
    <property type="protein sequence ID" value="MBB6130370.1"/>
    <property type="molecule type" value="Genomic_DNA"/>
</dbReference>
<name>A0A841JHI4_9SPHI</name>
<organism evidence="1 2">
    <name type="scientific">Mucilaginibacter lappiensis</name>
    <dbReference type="NCBI Taxonomy" id="354630"/>
    <lineage>
        <taxon>Bacteria</taxon>
        <taxon>Pseudomonadati</taxon>
        <taxon>Bacteroidota</taxon>
        <taxon>Sphingobacteriia</taxon>
        <taxon>Sphingobacteriales</taxon>
        <taxon>Sphingobacteriaceae</taxon>
        <taxon>Mucilaginibacter</taxon>
    </lineage>
</organism>
<evidence type="ECO:0000313" key="1">
    <source>
        <dbReference type="EMBL" id="MBB6130370.1"/>
    </source>
</evidence>
<protein>
    <recommendedName>
        <fullName evidence="3">Lipocalin-like domain-containing protein</fullName>
    </recommendedName>
</protein>
<accession>A0A841JHI4</accession>
<sequence>MKLKFNSKLITVCTILFLLGISIIYTSCTKNNSGENKIKPISIVGKWTYQVDTVRYYNSGILIQEQPYTYALNSTHLTFNQDGTGFSDFLIYNYTINNKTLITNYPSQPSRGGQFPAKSDTTQIQELSANKLKLYTLLGHTDKSVFTGNEVVEVLTR</sequence>
<dbReference type="Proteomes" id="UP000548326">
    <property type="component" value="Unassembled WGS sequence"/>
</dbReference>
<reference evidence="1 2" key="1">
    <citation type="submission" date="2020-08" db="EMBL/GenBank/DDBJ databases">
        <title>Genomic Encyclopedia of Type Strains, Phase IV (KMG-V): Genome sequencing to study the core and pangenomes of soil and plant-associated prokaryotes.</title>
        <authorList>
            <person name="Whitman W."/>
        </authorList>
    </citation>
    <scope>NUCLEOTIDE SEQUENCE [LARGE SCALE GENOMIC DNA]</scope>
    <source>
        <strain evidence="1 2">MP601</strain>
    </source>
</reference>
<gene>
    <name evidence="1" type="ORF">HDF22_004510</name>
</gene>
<evidence type="ECO:0008006" key="3">
    <source>
        <dbReference type="Google" id="ProtNLM"/>
    </source>
</evidence>
<proteinExistence type="predicted"/>
<comment type="caution">
    <text evidence="1">The sequence shown here is derived from an EMBL/GenBank/DDBJ whole genome shotgun (WGS) entry which is preliminary data.</text>
</comment>
<dbReference type="RefSeq" id="WP_183589186.1">
    <property type="nucleotide sequence ID" value="NZ_JACHCA010000014.1"/>
</dbReference>
<dbReference type="AlphaFoldDB" id="A0A841JHI4"/>
<evidence type="ECO:0000313" key="2">
    <source>
        <dbReference type="Proteomes" id="UP000548326"/>
    </source>
</evidence>